<keyword evidence="9" id="KW-0408">Iron</keyword>
<sequence>MRLSARFRIAALLLGLCPLAVPAQQSETFTVRDSWTPSGLQAGWHWGLEKAIFARHGVTVRHEDGNGSTTTVQLVSTGQIDVGYTDLSVMAIARGKGAPIVSIAGLIKKTSLGVFVPKGSGMKTPKDLEGKEVIYTATSFEAPFIDTFLRAGGASRDKVNLVSVDASAKVSTYVNGRGDAMITSLPFGAPYVQGPRPSDTISFGDYGLVLPSYGLVVREQTLKSRREGLRRLTAAFLESWQQIVDGGESAIAEAADIMIRRRPDAKLDRAQTMASIREHIPYFKTEATKSEPLGIQSEQDWKAVIRSLEEAGLIPAGSRPAQYYTNDLIGSGN</sequence>
<evidence type="ECO:0000256" key="2">
    <source>
        <dbReference type="ARBA" id="ARBA00004948"/>
    </source>
</evidence>
<evidence type="ECO:0000256" key="4">
    <source>
        <dbReference type="ARBA" id="ARBA00011738"/>
    </source>
</evidence>
<accession>A0ABP8GZJ9</accession>
<evidence type="ECO:0000256" key="9">
    <source>
        <dbReference type="ARBA" id="ARBA00023004"/>
    </source>
</evidence>
<reference evidence="15" key="1">
    <citation type="journal article" date="2019" name="Int. J. Syst. Evol. Microbiol.">
        <title>The Global Catalogue of Microorganisms (GCM) 10K type strain sequencing project: providing services to taxonomists for standard genome sequencing and annotation.</title>
        <authorList>
            <consortium name="The Broad Institute Genomics Platform"/>
            <consortium name="The Broad Institute Genome Sequencing Center for Infectious Disease"/>
            <person name="Wu L."/>
            <person name="Ma J."/>
        </authorList>
    </citation>
    <scope>NUCLEOTIDE SEQUENCE [LARGE SCALE GENOMIC DNA]</scope>
    <source>
        <strain evidence="15">JCM 17666</strain>
    </source>
</reference>
<evidence type="ECO:0000256" key="7">
    <source>
        <dbReference type="ARBA" id="ARBA00022898"/>
    </source>
</evidence>
<dbReference type="InterPro" id="IPR015168">
    <property type="entry name" value="SsuA/THI5"/>
</dbReference>
<dbReference type="PANTHER" id="PTHR31528:SF1">
    <property type="entry name" value="4-AMINO-5-HYDROXYMETHYL-2-METHYLPYRIMIDINE PHOSPHATE SYNTHASE THI11-RELATED"/>
    <property type="match status" value="1"/>
</dbReference>
<gene>
    <name evidence="14" type="ORF">GCM10023144_21770</name>
</gene>
<name>A0ABP8GZJ9_9BURK</name>
<keyword evidence="6" id="KW-0479">Metal-binding</keyword>
<dbReference type="InterPro" id="IPR027939">
    <property type="entry name" value="NMT1/THI5"/>
</dbReference>
<feature type="domain" description="SsuA/THI5-like" evidence="13">
    <location>
        <begin position="49"/>
        <end position="245"/>
    </location>
</feature>
<comment type="similarity">
    <text evidence="3">Belongs to the NMT1/THI5 family.</text>
</comment>
<dbReference type="Gene3D" id="3.40.190.10">
    <property type="entry name" value="Periplasmic binding protein-like II"/>
    <property type="match status" value="2"/>
</dbReference>
<dbReference type="SUPFAM" id="SSF53850">
    <property type="entry name" value="Periplasmic binding protein-like II"/>
    <property type="match status" value="1"/>
</dbReference>
<dbReference type="RefSeq" id="WP_345249244.1">
    <property type="nucleotide sequence ID" value="NZ_BAABFO010000009.1"/>
</dbReference>
<keyword evidence="12" id="KW-0732">Signal</keyword>
<evidence type="ECO:0000256" key="5">
    <source>
        <dbReference type="ARBA" id="ARBA00022679"/>
    </source>
</evidence>
<evidence type="ECO:0000256" key="11">
    <source>
        <dbReference type="ARBA" id="ARBA00048179"/>
    </source>
</evidence>
<protein>
    <recommendedName>
        <fullName evidence="10">Thiamine pyrimidine synthase</fullName>
    </recommendedName>
</protein>
<feature type="signal peptide" evidence="12">
    <location>
        <begin position="1"/>
        <end position="23"/>
    </location>
</feature>
<evidence type="ECO:0000256" key="1">
    <source>
        <dbReference type="ARBA" id="ARBA00003469"/>
    </source>
</evidence>
<comment type="subunit">
    <text evidence="4">Homodimer.</text>
</comment>
<evidence type="ECO:0000256" key="8">
    <source>
        <dbReference type="ARBA" id="ARBA00022977"/>
    </source>
</evidence>
<keyword evidence="5" id="KW-0808">Transferase</keyword>
<keyword evidence="15" id="KW-1185">Reference proteome</keyword>
<comment type="caution">
    <text evidence="14">The sequence shown here is derived from an EMBL/GenBank/DDBJ whole genome shotgun (WGS) entry which is preliminary data.</text>
</comment>
<evidence type="ECO:0000256" key="12">
    <source>
        <dbReference type="SAM" id="SignalP"/>
    </source>
</evidence>
<evidence type="ECO:0000259" key="13">
    <source>
        <dbReference type="Pfam" id="PF09084"/>
    </source>
</evidence>
<proteinExistence type="inferred from homology"/>
<dbReference type="PANTHER" id="PTHR31528">
    <property type="entry name" value="4-AMINO-5-HYDROXYMETHYL-2-METHYLPYRIMIDINE PHOSPHATE SYNTHASE THI11-RELATED"/>
    <property type="match status" value="1"/>
</dbReference>
<evidence type="ECO:0000313" key="14">
    <source>
        <dbReference type="EMBL" id="GAA4332160.1"/>
    </source>
</evidence>
<evidence type="ECO:0000256" key="3">
    <source>
        <dbReference type="ARBA" id="ARBA00009406"/>
    </source>
</evidence>
<comment type="catalytic activity">
    <reaction evidence="11">
        <text>N(6)-(pyridoxal phosphate)-L-lysyl-[4-amino-5-hydroxymethyl-2-methylpyrimidine phosphate synthase] + L-histidyl-[4-amino-5-hydroxymethyl-2-methylpyrimidine phosphate synthase] + 2 Fe(3+) + 4 H2O = L-lysyl-[4-amino-5-hydroxymethyl-2-methylpyrimidine phosphate synthase] + (2S)-2-amino-5-hydroxy-4-oxopentanoyl-[4-amino-5-hydroxymethyl-2-methylpyrimidine phosphate synthase] + 4-amino-2-methyl-5-(phosphooxymethyl)pyrimidine + 3-oxopropanoate + 2 Fe(2+) + 2 H(+)</text>
        <dbReference type="Rhea" id="RHEA:65756"/>
        <dbReference type="Rhea" id="RHEA-COMP:16892"/>
        <dbReference type="Rhea" id="RHEA-COMP:16893"/>
        <dbReference type="Rhea" id="RHEA-COMP:16894"/>
        <dbReference type="Rhea" id="RHEA-COMP:16895"/>
        <dbReference type="ChEBI" id="CHEBI:15377"/>
        <dbReference type="ChEBI" id="CHEBI:15378"/>
        <dbReference type="ChEBI" id="CHEBI:29033"/>
        <dbReference type="ChEBI" id="CHEBI:29034"/>
        <dbReference type="ChEBI" id="CHEBI:29969"/>
        <dbReference type="ChEBI" id="CHEBI:29979"/>
        <dbReference type="ChEBI" id="CHEBI:33190"/>
        <dbReference type="ChEBI" id="CHEBI:58354"/>
        <dbReference type="ChEBI" id="CHEBI:143915"/>
        <dbReference type="ChEBI" id="CHEBI:157692"/>
    </reaction>
    <physiologicalReaction direction="left-to-right" evidence="11">
        <dbReference type="Rhea" id="RHEA:65757"/>
    </physiologicalReaction>
</comment>
<comment type="function">
    <text evidence="1">Responsible for the formation of the pyrimidine heterocycle in the thiamine biosynthesis pathway. Catalyzes the formation of hydroxymethylpyrimidine phosphate (HMP-P) from histidine and pyridoxal phosphate (PLP). The protein uses PLP and the active site histidine to form HMP-P, generating an inactive enzyme. The enzyme can only undergo a single turnover, which suggests it is a suicide enzyme.</text>
</comment>
<feature type="chain" id="PRO_5046218010" description="Thiamine pyrimidine synthase" evidence="12">
    <location>
        <begin position="24"/>
        <end position="333"/>
    </location>
</feature>
<evidence type="ECO:0000256" key="10">
    <source>
        <dbReference type="ARBA" id="ARBA00033171"/>
    </source>
</evidence>
<dbReference type="EMBL" id="BAABFO010000009">
    <property type="protein sequence ID" value="GAA4332160.1"/>
    <property type="molecule type" value="Genomic_DNA"/>
</dbReference>
<dbReference type="Proteomes" id="UP001501671">
    <property type="component" value="Unassembled WGS sequence"/>
</dbReference>
<comment type="pathway">
    <text evidence="2">Cofactor biosynthesis; thiamine diphosphate biosynthesis.</text>
</comment>
<evidence type="ECO:0000313" key="15">
    <source>
        <dbReference type="Proteomes" id="UP001501671"/>
    </source>
</evidence>
<evidence type="ECO:0000256" key="6">
    <source>
        <dbReference type="ARBA" id="ARBA00022723"/>
    </source>
</evidence>
<keyword evidence="7" id="KW-0663">Pyridoxal phosphate</keyword>
<organism evidence="14 15">
    <name type="scientific">Pigmentiphaga soli</name>
    <dbReference type="NCBI Taxonomy" id="1007095"/>
    <lineage>
        <taxon>Bacteria</taxon>
        <taxon>Pseudomonadati</taxon>
        <taxon>Pseudomonadota</taxon>
        <taxon>Betaproteobacteria</taxon>
        <taxon>Burkholderiales</taxon>
        <taxon>Alcaligenaceae</taxon>
        <taxon>Pigmentiphaga</taxon>
    </lineage>
</organism>
<keyword evidence="8" id="KW-0784">Thiamine biosynthesis</keyword>
<dbReference type="Pfam" id="PF09084">
    <property type="entry name" value="NMT1"/>
    <property type="match status" value="1"/>
</dbReference>